<evidence type="ECO:0000313" key="5">
    <source>
        <dbReference type="EMBL" id="OHV46668.1"/>
    </source>
</evidence>
<sequence>MIEDDEIDTSPMERMTPPKIGERMRPLLETEQLELLVGVCKGRDFRSRRDEAIIRTFVDSGGRRAEVAGLRLEHVDQTRKRLTVIGKGDKERYIAVGGKTMLAINRYLRVRGRHKRAHKTDALWLAERGLDMTPSGIYQVVRRRGVEAGVPVHPHMFRHALAHAWLDAGGGEQTLADHMGWTSTEMVRLYGAAGRSRRAQNEHERLGLGERI</sequence>
<keyword evidence="2" id="KW-0238">DNA-binding</keyword>
<dbReference type="InterPro" id="IPR013762">
    <property type="entry name" value="Integrase-like_cat_sf"/>
</dbReference>
<dbReference type="PROSITE" id="PS51898">
    <property type="entry name" value="TYR_RECOMBINASE"/>
    <property type="match status" value="1"/>
</dbReference>
<proteinExistence type="inferred from homology"/>
<dbReference type="SUPFAM" id="SSF56349">
    <property type="entry name" value="DNA breaking-rejoining enzymes"/>
    <property type="match status" value="1"/>
</dbReference>
<evidence type="ECO:0000256" key="1">
    <source>
        <dbReference type="ARBA" id="ARBA00008857"/>
    </source>
</evidence>
<accession>A0A1S1RIN4</accession>
<dbReference type="Pfam" id="PF00589">
    <property type="entry name" value="Phage_integrase"/>
    <property type="match status" value="1"/>
</dbReference>
<dbReference type="Gene3D" id="1.10.443.10">
    <property type="entry name" value="Intergrase catalytic core"/>
    <property type="match status" value="1"/>
</dbReference>
<evidence type="ECO:0000256" key="3">
    <source>
        <dbReference type="ARBA" id="ARBA00023172"/>
    </source>
</evidence>
<dbReference type="InterPro" id="IPR002104">
    <property type="entry name" value="Integrase_catalytic"/>
</dbReference>
<dbReference type="AlphaFoldDB" id="A0A1S1RIN4"/>
<dbReference type="GO" id="GO:0003677">
    <property type="term" value="F:DNA binding"/>
    <property type="evidence" value="ECO:0007669"/>
    <property type="project" value="UniProtKB-KW"/>
</dbReference>
<name>A0A1S1RIN4_9ACTN</name>
<reference evidence="6" key="1">
    <citation type="submission" date="2016-07" db="EMBL/GenBank/DDBJ databases">
        <title>Frankia sp. NRRL B-16219 Genome sequencing.</title>
        <authorList>
            <person name="Ghodhbane-Gtari F."/>
            <person name="Swanson E."/>
            <person name="Gueddou A."/>
            <person name="Louati M."/>
            <person name="Nouioui I."/>
            <person name="Hezbri K."/>
            <person name="Abebe-Akele F."/>
            <person name="Simpson S."/>
            <person name="Morris K."/>
            <person name="Thomas K."/>
            <person name="Gtari M."/>
            <person name="Tisa L.S."/>
        </authorList>
    </citation>
    <scope>NUCLEOTIDE SEQUENCE [LARGE SCALE GENOMIC DNA]</scope>
    <source>
        <strain evidence="6">NRRL B-16219</strain>
    </source>
</reference>
<protein>
    <recommendedName>
        <fullName evidence="4">Tyr recombinase domain-containing protein</fullName>
    </recommendedName>
</protein>
<comment type="caution">
    <text evidence="5">The sequence shown here is derived from an EMBL/GenBank/DDBJ whole genome shotgun (WGS) entry which is preliminary data.</text>
</comment>
<dbReference type="PANTHER" id="PTHR30349:SF41">
    <property type="entry name" value="INTEGRASE_RECOMBINASE PROTEIN MJ0367-RELATED"/>
    <property type="match status" value="1"/>
</dbReference>
<feature type="domain" description="Tyr recombinase" evidence="4">
    <location>
        <begin position="23"/>
        <end position="204"/>
    </location>
</feature>
<keyword evidence="3" id="KW-0233">DNA recombination</keyword>
<dbReference type="InterPro" id="IPR011010">
    <property type="entry name" value="DNA_brk_join_enz"/>
</dbReference>
<dbReference type="GO" id="GO:0006310">
    <property type="term" value="P:DNA recombination"/>
    <property type="evidence" value="ECO:0007669"/>
    <property type="project" value="UniProtKB-KW"/>
</dbReference>
<organism evidence="5 6">
    <name type="scientific">Parafrankia soli</name>
    <dbReference type="NCBI Taxonomy" id="2599596"/>
    <lineage>
        <taxon>Bacteria</taxon>
        <taxon>Bacillati</taxon>
        <taxon>Actinomycetota</taxon>
        <taxon>Actinomycetes</taxon>
        <taxon>Frankiales</taxon>
        <taxon>Frankiaceae</taxon>
        <taxon>Parafrankia</taxon>
    </lineage>
</organism>
<dbReference type="InterPro" id="IPR050090">
    <property type="entry name" value="Tyrosine_recombinase_XerCD"/>
</dbReference>
<evidence type="ECO:0000259" key="4">
    <source>
        <dbReference type="PROSITE" id="PS51898"/>
    </source>
</evidence>
<dbReference type="PANTHER" id="PTHR30349">
    <property type="entry name" value="PHAGE INTEGRASE-RELATED"/>
    <property type="match status" value="1"/>
</dbReference>
<keyword evidence="6" id="KW-1185">Reference proteome</keyword>
<gene>
    <name evidence="5" type="ORF">BBK14_02055</name>
</gene>
<evidence type="ECO:0000313" key="6">
    <source>
        <dbReference type="Proteomes" id="UP000179769"/>
    </source>
</evidence>
<dbReference type="EMBL" id="MAXA01000002">
    <property type="protein sequence ID" value="OHV46668.1"/>
    <property type="molecule type" value="Genomic_DNA"/>
</dbReference>
<comment type="similarity">
    <text evidence="1">Belongs to the 'phage' integrase family.</text>
</comment>
<dbReference type="GO" id="GO:0015074">
    <property type="term" value="P:DNA integration"/>
    <property type="evidence" value="ECO:0007669"/>
    <property type="project" value="InterPro"/>
</dbReference>
<dbReference type="Proteomes" id="UP000179769">
    <property type="component" value="Unassembled WGS sequence"/>
</dbReference>
<evidence type="ECO:0000256" key="2">
    <source>
        <dbReference type="ARBA" id="ARBA00023125"/>
    </source>
</evidence>